<name>A0A563VPH7_9CYAN</name>
<keyword evidence="3" id="KW-1185">Reference proteome</keyword>
<feature type="domain" description="Tn3 transposase DDE" evidence="1">
    <location>
        <begin position="5"/>
        <end position="137"/>
    </location>
</feature>
<proteinExistence type="predicted"/>
<dbReference type="InterPro" id="IPR002513">
    <property type="entry name" value="Tn3_Tnp_DDE_dom"/>
</dbReference>
<dbReference type="GO" id="GO:0004803">
    <property type="term" value="F:transposase activity"/>
    <property type="evidence" value="ECO:0007669"/>
    <property type="project" value="InterPro"/>
</dbReference>
<dbReference type="AlphaFoldDB" id="A0A563VPH7"/>
<sequence>MPMYEIRLPHIWGEGTTTCASDSKHFGAWKQNLMTQYHLRYGGRGVMIYWHVEKNSTCIYSQLKTCSSSEVSAMINGVLKHCTSMEVKKNYVNSHGQSEVAFAFTHLLSFQLMPRLKRIKVQKLYRPHAGQTDAYSNLGHWSIKMC</sequence>
<evidence type="ECO:0000313" key="3">
    <source>
        <dbReference type="Proteomes" id="UP000320055"/>
    </source>
</evidence>
<gene>
    <name evidence="2" type="ORF">H1P_190054</name>
</gene>
<reference evidence="2 3" key="1">
    <citation type="submission" date="2019-01" db="EMBL/GenBank/DDBJ databases">
        <authorList>
            <person name="Brito A."/>
        </authorList>
    </citation>
    <scope>NUCLEOTIDE SEQUENCE [LARGE SCALE GENOMIC DNA]</scope>
    <source>
        <strain evidence="2">1</strain>
    </source>
</reference>
<dbReference type="Pfam" id="PF01526">
    <property type="entry name" value="DDE_Tnp_Tn3"/>
    <property type="match status" value="1"/>
</dbReference>
<accession>A0A563VPH7</accession>
<organism evidence="2 3">
    <name type="scientific">Hyella patelloides LEGE 07179</name>
    <dbReference type="NCBI Taxonomy" id="945734"/>
    <lineage>
        <taxon>Bacteria</taxon>
        <taxon>Bacillati</taxon>
        <taxon>Cyanobacteriota</taxon>
        <taxon>Cyanophyceae</taxon>
        <taxon>Pleurocapsales</taxon>
        <taxon>Hyellaceae</taxon>
        <taxon>Hyella</taxon>
    </lineage>
</organism>
<protein>
    <recommendedName>
        <fullName evidence="1">Tn3 transposase DDE domain-containing protein</fullName>
    </recommendedName>
</protein>
<evidence type="ECO:0000313" key="2">
    <source>
        <dbReference type="EMBL" id="VEP13255.1"/>
    </source>
</evidence>
<dbReference type="Proteomes" id="UP000320055">
    <property type="component" value="Unassembled WGS sequence"/>
</dbReference>
<dbReference type="GO" id="GO:0006313">
    <property type="term" value="P:DNA transposition"/>
    <property type="evidence" value="ECO:0007669"/>
    <property type="project" value="InterPro"/>
</dbReference>
<evidence type="ECO:0000259" key="1">
    <source>
        <dbReference type="Pfam" id="PF01526"/>
    </source>
</evidence>
<dbReference type="EMBL" id="CAACVJ010000101">
    <property type="protein sequence ID" value="VEP13255.1"/>
    <property type="molecule type" value="Genomic_DNA"/>
</dbReference>